<organism evidence="2 3">
    <name type="scientific">Protofrankia coriariae</name>
    <dbReference type="NCBI Taxonomy" id="1562887"/>
    <lineage>
        <taxon>Bacteria</taxon>
        <taxon>Bacillati</taxon>
        <taxon>Actinomycetota</taxon>
        <taxon>Actinomycetes</taxon>
        <taxon>Frankiales</taxon>
        <taxon>Frankiaceae</taxon>
        <taxon>Protofrankia</taxon>
    </lineage>
</organism>
<feature type="region of interest" description="Disordered" evidence="1">
    <location>
        <begin position="1"/>
        <end position="34"/>
    </location>
</feature>
<proteinExistence type="predicted"/>
<keyword evidence="3" id="KW-1185">Reference proteome</keyword>
<dbReference type="Proteomes" id="UP000035425">
    <property type="component" value="Unassembled WGS sequence"/>
</dbReference>
<gene>
    <name evidence="2" type="ORF">FrCorBMG51_19950</name>
</gene>
<feature type="non-terminal residue" evidence="2">
    <location>
        <position position="67"/>
    </location>
</feature>
<name>A0ABR5F0F4_9ACTN</name>
<sequence length="67" mass="7019">MPVGDRAQQQMFPSGRGRVAGAQKLPGHPVGRAAGVGVTENGKLFPDPRLPIFLVIGKGLTRPFPGD</sequence>
<comment type="caution">
    <text evidence="2">The sequence shown here is derived from an EMBL/GenBank/DDBJ whole genome shotgun (WGS) entry which is preliminary data.</text>
</comment>
<dbReference type="EMBL" id="JWIO01000041">
    <property type="protein sequence ID" value="KLL10167.1"/>
    <property type="molecule type" value="Genomic_DNA"/>
</dbReference>
<evidence type="ECO:0000313" key="3">
    <source>
        <dbReference type="Proteomes" id="UP000035425"/>
    </source>
</evidence>
<evidence type="ECO:0000256" key="1">
    <source>
        <dbReference type="SAM" id="MobiDB-lite"/>
    </source>
</evidence>
<protein>
    <submittedName>
        <fullName evidence="2">Uncharacterized protein</fullName>
    </submittedName>
</protein>
<evidence type="ECO:0000313" key="2">
    <source>
        <dbReference type="EMBL" id="KLL10167.1"/>
    </source>
</evidence>
<reference evidence="2 3" key="1">
    <citation type="submission" date="2014-12" db="EMBL/GenBank/DDBJ databases">
        <title>Frankia sp. BMG5.1 draft genome.</title>
        <authorList>
            <person name="Gtari M."/>
            <person name="Ghodhbane-Gtari F."/>
            <person name="Nouioui I."/>
            <person name="Ktari A."/>
            <person name="Hezbri K."/>
            <person name="Mimouni W."/>
            <person name="Sbissi I."/>
            <person name="Ayari A."/>
            <person name="Yamanaka T."/>
            <person name="Normand P."/>
            <person name="Tisa L.S."/>
            <person name="Boudabous A."/>
        </authorList>
    </citation>
    <scope>NUCLEOTIDE SEQUENCE [LARGE SCALE GENOMIC DNA]</scope>
    <source>
        <strain evidence="2 3">BMG5.1</strain>
    </source>
</reference>
<accession>A0ABR5F0F4</accession>